<sequence length="67" mass="6981">MAMMAILMGSVLGFFGALVAWLFLDVTVMSAVSLYFATALGFGLLPVLSCALRSSLRASRVTAGVAH</sequence>
<keyword evidence="3" id="KW-1185">Reference proteome</keyword>
<dbReference type="KEGG" id="paby:Ga0080574_TMP2372"/>
<evidence type="ECO:0000313" key="2">
    <source>
        <dbReference type="EMBL" id="APZ52706.1"/>
    </source>
</evidence>
<feature type="transmembrane region" description="Helical" evidence="1">
    <location>
        <begin position="5"/>
        <end position="24"/>
    </location>
</feature>
<evidence type="ECO:0000256" key="1">
    <source>
        <dbReference type="SAM" id="Phobius"/>
    </source>
</evidence>
<gene>
    <name evidence="2" type="ORF">Ga0080574_TMP2372</name>
</gene>
<reference evidence="2 3" key="1">
    <citation type="submission" date="2016-04" db="EMBL/GenBank/DDBJ databases">
        <title>Deep-sea bacteria in the southern Pacific.</title>
        <authorList>
            <person name="Tang K."/>
        </authorList>
    </citation>
    <scope>NUCLEOTIDE SEQUENCE [LARGE SCALE GENOMIC DNA]</scope>
    <source>
        <strain evidence="2 3">JLT2014</strain>
    </source>
</reference>
<keyword evidence="1" id="KW-0812">Transmembrane</keyword>
<name>A0A1P8UTN8_9RHOB</name>
<dbReference type="AlphaFoldDB" id="A0A1P8UTN8"/>
<dbReference type="EMBL" id="CP015093">
    <property type="protein sequence ID" value="APZ52706.1"/>
    <property type="molecule type" value="Genomic_DNA"/>
</dbReference>
<dbReference type="RefSeq" id="WP_237219370.1">
    <property type="nucleotide sequence ID" value="NZ_CP015093.1"/>
</dbReference>
<accession>A0A1P8UTN8</accession>
<dbReference type="Proteomes" id="UP000187059">
    <property type="component" value="Chromosome"/>
</dbReference>
<proteinExistence type="predicted"/>
<evidence type="ECO:0000313" key="3">
    <source>
        <dbReference type="Proteomes" id="UP000187059"/>
    </source>
</evidence>
<organism evidence="2 3">
    <name type="scientific">Salipiger abyssi</name>
    <dbReference type="NCBI Taxonomy" id="1250539"/>
    <lineage>
        <taxon>Bacteria</taxon>
        <taxon>Pseudomonadati</taxon>
        <taxon>Pseudomonadota</taxon>
        <taxon>Alphaproteobacteria</taxon>
        <taxon>Rhodobacterales</taxon>
        <taxon>Roseobacteraceae</taxon>
        <taxon>Salipiger</taxon>
    </lineage>
</organism>
<keyword evidence="1" id="KW-1133">Transmembrane helix</keyword>
<feature type="transmembrane region" description="Helical" evidence="1">
    <location>
        <begin position="30"/>
        <end position="52"/>
    </location>
</feature>
<protein>
    <submittedName>
        <fullName evidence="2">Uncharacterized protein</fullName>
    </submittedName>
</protein>
<keyword evidence="1" id="KW-0472">Membrane</keyword>